<organism evidence="2 3">
    <name type="scientific">Phaseolus vulgaris</name>
    <name type="common">Kidney bean</name>
    <name type="synonym">French bean</name>
    <dbReference type="NCBI Taxonomy" id="3885"/>
    <lineage>
        <taxon>Eukaryota</taxon>
        <taxon>Viridiplantae</taxon>
        <taxon>Streptophyta</taxon>
        <taxon>Embryophyta</taxon>
        <taxon>Tracheophyta</taxon>
        <taxon>Spermatophyta</taxon>
        <taxon>Magnoliopsida</taxon>
        <taxon>eudicotyledons</taxon>
        <taxon>Gunneridae</taxon>
        <taxon>Pentapetalae</taxon>
        <taxon>rosids</taxon>
        <taxon>fabids</taxon>
        <taxon>Fabales</taxon>
        <taxon>Fabaceae</taxon>
        <taxon>Papilionoideae</taxon>
        <taxon>50 kb inversion clade</taxon>
        <taxon>NPAAA clade</taxon>
        <taxon>indigoferoid/millettioid clade</taxon>
        <taxon>Phaseoleae</taxon>
        <taxon>Phaseolus</taxon>
    </lineage>
</organism>
<sequence length="75" mass="7812">MLEKKNFSSSGQRRRSASEVGTSVTSVGTSVNVSRQRRSATSVGSGGRLRRSTSGSSGGRLRLSVAEVGVGGRQR</sequence>
<dbReference type="Proteomes" id="UP000000226">
    <property type="component" value="Chromosome 8"/>
</dbReference>
<evidence type="ECO:0000313" key="2">
    <source>
        <dbReference type="EMBL" id="ESW13047.1"/>
    </source>
</evidence>
<gene>
    <name evidence="2" type="ORF">PHAVU_008G1633000g</name>
</gene>
<dbReference type="Gramene" id="ESW13047">
    <property type="protein sequence ID" value="ESW13047"/>
    <property type="gene ID" value="PHAVU_008G1633000g"/>
</dbReference>
<evidence type="ECO:0000313" key="3">
    <source>
        <dbReference type="Proteomes" id="UP000000226"/>
    </source>
</evidence>
<dbReference type="EMBL" id="CM002295">
    <property type="protein sequence ID" value="ESW13047.1"/>
    <property type="molecule type" value="Genomic_DNA"/>
</dbReference>
<name>V7B562_PHAVU</name>
<protein>
    <submittedName>
        <fullName evidence="2">Uncharacterized protein</fullName>
    </submittedName>
</protein>
<evidence type="ECO:0000256" key="1">
    <source>
        <dbReference type="SAM" id="MobiDB-lite"/>
    </source>
</evidence>
<accession>V7B562</accession>
<feature type="compositionally biased region" description="Low complexity" evidence="1">
    <location>
        <begin position="52"/>
        <end position="64"/>
    </location>
</feature>
<feature type="non-terminal residue" evidence="2">
    <location>
        <position position="75"/>
    </location>
</feature>
<keyword evidence="3" id="KW-1185">Reference proteome</keyword>
<feature type="region of interest" description="Disordered" evidence="1">
    <location>
        <begin position="1"/>
        <end position="75"/>
    </location>
</feature>
<proteinExistence type="predicted"/>
<reference evidence="3" key="1">
    <citation type="journal article" date="2014" name="Nat. Genet.">
        <title>A reference genome for common bean and genome-wide analysis of dual domestications.</title>
        <authorList>
            <person name="Schmutz J."/>
            <person name="McClean P.E."/>
            <person name="Mamidi S."/>
            <person name="Wu G.A."/>
            <person name="Cannon S.B."/>
            <person name="Grimwood J."/>
            <person name="Jenkins J."/>
            <person name="Shu S."/>
            <person name="Song Q."/>
            <person name="Chavarro C."/>
            <person name="Torres-Torres M."/>
            <person name="Geffroy V."/>
            <person name="Moghaddam S.M."/>
            <person name="Gao D."/>
            <person name="Abernathy B."/>
            <person name="Barry K."/>
            <person name="Blair M."/>
            <person name="Brick M.A."/>
            <person name="Chovatia M."/>
            <person name="Gepts P."/>
            <person name="Goodstein D.M."/>
            <person name="Gonzales M."/>
            <person name="Hellsten U."/>
            <person name="Hyten D.L."/>
            <person name="Jia G."/>
            <person name="Kelly J.D."/>
            <person name="Kudrna D."/>
            <person name="Lee R."/>
            <person name="Richard M.M."/>
            <person name="Miklas P.N."/>
            <person name="Osorno J.M."/>
            <person name="Rodrigues J."/>
            <person name="Thareau V."/>
            <person name="Urrea C.A."/>
            <person name="Wang M."/>
            <person name="Yu Y."/>
            <person name="Zhang M."/>
            <person name="Wing R.A."/>
            <person name="Cregan P.B."/>
            <person name="Rokhsar D.S."/>
            <person name="Jackson S.A."/>
        </authorList>
    </citation>
    <scope>NUCLEOTIDE SEQUENCE [LARGE SCALE GENOMIC DNA]</scope>
    <source>
        <strain evidence="3">cv. G19833</strain>
    </source>
</reference>
<feature type="compositionally biased region" description="Low complexity" evidence="1">
    <location>
        <begin position="18"/>
        <end position="34"/>
    </location>
</feature>
<dbReference type="AlphaFoldDB" id="V7B562"/>